<reference evidence="1" key="1">
    <citation type="submission" date="2020-05" db="UniProtKB">
        <authorList>
            <consortium name="EnsemblMetazoa"/>
        </authorList>
    </citation>
    <scope>IDENTIFICATION</scope>
    <source>
        <strain evidence="1">Yale</strain>
    </source>
</reference>
<keyword evidence="2" id="KW-1185">Reference proteome</keyword>
<dbReference type="AlphaFoldDB" id="A0A1B0F9M0"/>
<accession>A0A1B0F9M0</accession>
<organism evidence="1 2">
    <name type="scientific">Glossina morsitans morsitans</name>
    <name type="common">Savannah tsetse fly</name>
    <dbReference type="NCBI Taxonomy" id="37546"/>
    <lineage>
        <taxon>Eukaryota</taxon>
        <taxon>Metazoa</taxon>
        <taxon>Ecdysozoa</taxon>
        <taxon>Arthropoda</taxon>
        <taxon>Hexapoda</taxon>
        <taxon>Insecta</taxon>
        <taxon>Pterygota</taxon>
        <taxon>Neoptera</taxon>
        <taxon>Endopterygota</taxon>
        <taxon>Diptera</taxon>
        <taxon>Brachycera</taxon>
        <taxon>Muscomorpha</taxon>
        <taxon>Hippoboscoidea</taxon>
        <taxon>Glossinidae</taxon>
        <taxon>Glossina</taxon>
    </lineage>
</organism>
<evidence type="ECO:0000313" key="2">
    <source>
        <dbReference type="Proteomes" id="UP000092444"/>
    </source>
</evidence>
<dbReference type="EMBL" id="CCAG010002877">
    <property type="status" value="NOT_ANNOTATED_CDS"/>
    <property type="molecule type" value="Genomic_DNA"/>
</dbReference>
<dbReference type="VEuPathDB" id="VectorBase:GMOY000189"/>
<proteinExistence type="predicted"/>
<protein>
    <submittedName>
        <fullName evidence="1">Uncharacterized protein</fullName>
    </submittedName>
</protein>
<name>A0A1B0F9M0_GLOMM</name>
<sequence length="70" mass="8377">MMRKSELNKKAFPHIIHDCNVRRGYIESEVVVWVFHACVFMTNKKSQYSYLLRPSLKHLFDDRHIAVKTL</sequence>
<evidence type="ECO:0000313" key="1">
    <source>
        <dbReference type="EnsemblMetazoa" id="GMOY000189-PA"/>
    </source>
</evidence>
<dbReference type="EnsemblMetazoa" id="GMOY000189-RA">
    <property type="protein sequence ID" value="GMOY000189-PA"/>
    <property type="gene ID" value="GMOY000189"/>
</dbReference>
<dbReference type="Proteomes" id="UP000092444">
    <property type="component" value="Unassembled WGS sequence"/>
</dbReference>